<evidence type="ECO:0000313" key="5">
    <source>
        <dbReference type="WBParaSite" id="Gr19_v10_g16354.t1"/>
    </source>
</evidence>
<proteinExistence type="predicted"/>
<reference evidence="5" key="1">
    <citation type="submission" date="2022-11" db="UniProtKB">
        <authorList>
            <consortium name="WormBaseParasite"/>
        </authorList>
    </citation>
    <scope>IDENTIFICATION</scope>
</reference>
<evidence type="ECO:0000313" key="4">
    <source>
        <dbReference type="Proteomes" id="UP000887572"/>
    </source>
</evidence>
<dbReference type="GO" id="GO:0032039">
    <property type="term" value="C:integrator complex"/>
    <property type="evidence" value="ECO:0007669"/>
    <property type="project" value="TreeGrafter"/>
</dbReference>
<dbReference type="SUPFAM" id="SSF48371">
    <property type="entry name" value="ARM repeat"/>
    <property type="match status" value="1"/>
</dbReference>
<dbReference type="PANTHER" id="PTHR20938:SF0">
    <property type="entry name" value="INTEGRATOR COMPLEX SUBUNIT 4"/>
    <property type="match status" value="1"/>
</dbReference>
<organism evidence="4 5">
    <name type="scientific">Globodera rostochiensis</name>
    <name type="common">Golden nematode worm</name>
    <name type="synonym">Heterodera rostochiensis</name>
    <dbReference type="NCBI Taxonomy" id="31243"/>
    <lineage>
        <taxon>Eukaryota</taxon>
        <taxon>Metazoa</taxon>
        <taxon>Ecdysozoa</taxon>
        <taxon>Nematoda</taxon>
        <taxon>Chromadorea</taxon>
        <taxon>Rhabditida</taxon>
        <taxon>Tylenchina</taxon>
        <taxon>Tylenchomorpha</taxon>
        <taxon>Tylenchoidea</taxon>
        <taxon>Heteroderidae</taxon>
        <taxon>Heteroderinae</taxon>
        <taxon>Globodera</taxon>
    </lineage>
</organism>
<keyword evidence="2" id="KW-0539">Nucleus</keyword>
<evidence type="ECO:0000256" key="2">
    <source>
        <dbReference type="ARBA" id="ARBA00023242"/>
    </source>
</evidence>
<accession>A0A914HGA5</accession>
<comment type="subcellular location">
    <subcellularLocation>
        <location evidence="1">Nucleus</location>
    </subcellularLocation>
</comment>
<feature type="domain" description="Integrator complex subunit 4/Protein SIEL C-terminal Ig-like" evidence="3">
    <location>
        <begin position="468"/>
        <end position="578"/>
    </location>
</feature>
<keyword evidence="4" id="KW-1185">Reference proteome</keyword>
<dbReference type="AlphaFoldDB" id="A0A914HGA5"/>
<dbReference type="Gene3D" id="1.25.10.10">
    <property type="entry name" value="Leucine-rich Repeat Variant"/>
    <property type="match status" value="1"/>
</dbReference>
<dbReference type="InterPro" id="IPR057412">
    <property type="entry name" value="INTS4_C"/>
</dbReference>
<dbReference type="WBParaSite" id="Gr19_v10_g16354.t1">
    <property type="protein sequence ID" value="Gr19_v10_g16354.t1"/>
    <property type="gene ID" value="Gr19_v10_g16354"/>
</dbReference>
<evidence type="ECO:0000256" key="1">
    <source>
        <dbReference type="ARBA" id="ARBA00004123"/>
    </source>
</evidence>
<dbReference type="InterPro" id="IPR011989">
    <property type="entry name" value="ARM-like"/>
</dbReference>
<dbReference type="Proteomes" id="UP000887572">
    <property type="component" value="Unplaced"/>
</dbReference>
<dbReference type="PANTHER" id="PTHR20938">
    <property type="entry name" value="INTEGRATOR COMPLEX SUBUNIT 4"/>
    <property type="match status" value="1"/>
</dbReference>
<sequence length="614" mass="68896">MESKVDFKDLKLDNYSNSSNLNSVELESELIRLTCHFDRRVRTFAVRALEQICGEIGSMRVAAKACLSLEYYAHLAKLCKNSEQNVRVAALRILTRFAFVYPEEKVTTSKGFKIRLHDDAFSIVCDAMNDLEVKVRAQAANLLGTFENVSASFLDQTLDKKLMRNMTMLSDSNKNVKNVTTGAGYFGGWSTGKKMGEDVPMEKQEEESQSLIPTGSCGAFVTALEDEFMAVRQAAVYSLGKLAMGRPAFANACIDHLADMFNDEIQQIRLDAIRALTPVISHGILHRDQLDTILTVVDDATADNRMALHALLAKCNLTDSNCVLQCLKKLLHSLRRFPMDKFSIFSCLSDIGRRHPSLVQPLINDLLDIHPIFDTPEQSIDDDFYLARLILVLNAASHRSVICSLIPIYALKHYRYLRRSWPDIVPKISEFEQEKVYHNDSTAFALLPLLDGGPEKTEIGKKSDLRTVLEPSKEFRNNETIRFVAGLPTGIFIRCLLVGVLDEELSRFRIQVEYPDQTFDFHRPRRGDFLRLDSRTVHLQTNVVVSAQRWATSASVIFTPGIVSETNNGNVSHKIVGKGGLKGPNQPHITPLASAENTARKCKISFTIHPMQQA</sequence>
<dbReference type="GO" id="GO:0016180">
    <property type="term" value="P:snRNA processing"/>
    <property type="evidence" value="ECO:0007669"/>
    <property type="project" value="TreeGrafter"/>
</dbReference>
<name>A0A914HGA5_GLORO</name>
<evidence type="ECO:0000259" key="3">
    <source>
        <dbReference type="Pfam" id="PF25458"/>
    </source>
</evidence>
<dbReference type="InterPro" id="IPR016024">
    <property type="entry name" value="ARM-type_fold"/>
</dbReference>
<dbReference type="Pfam" id="PF25458">
    <property type="entry name" value="INTS4_C"/>
    <property type="match status" value="1"/>
</dbReference>
<protein>
    <submittedName>
        <fullName evidence="5">Integrator complex subunit 4</fullName>
    </submittedName>
</protein>